<dbReference type="InterPro" id="IPR045304">
    <property type="entry name" value="LbH_SAT"/>
</dbReference>
<dbReference type="PANTHER" id="PTHR42811">
    <property type="entry name" value="SERINE ACETYLTRANSFERASE"/>
    <property type="match status" value="1"/>
</dbReference>
<proteinExistence type="inferred from homology"/>
<dbReference type="InterPro" id="IPR011004">
    <property type="entry name" value="Trimer_LpxA-like_sf"/>
</dbReference>
<keyword evidence="2 5" id="KW-0808">Transferase</keyword>
<keyword evidence="7" id="KW-1185">Reference proteome</keyword>
<dbReference type="GO" id="GO:0009001">
    <property type="term" value="F:serine O-acetyltransferase activity"/>
    <property type="evidence" value="ECO:0007669"/>
    <property type="project" value="UniProtKB-EC"/>
</dbReference>
<comment type="catalytic activity">
    <reaction evidence="5">
        <text>L-serine + acetyl-CoA = O-acetyl-L-serine + CoA</text>
        <dbReference type="Rhea" id="RHEA:24560"/>
        <dbReference type="ChEBI" id="CHEBI:33384"/>
        <dbReference type="ChEBI" id="CHEBI:57287"/>
        <dbReference type="ChEBI" id="CHEBI:57288"/>
        <dbReference type="ChEBI" id="CHEBI:58340"/>
        <dbReference type="EC" id="2.3.1.30"/>
    </reaction>
</comment>
<evidence type="ECO:0000256" key="4">
    <source>
        <dbReference type="ARBA" id="ARBA00023315"/>
    </source>
</evidence>
<sequence>MQPQSWRELFRVIAEDYRNHGCDWSKPGFQSLAVHRFGNYRMSIRNPWLRKPLSFIHHRLFRFCRNFYGIELPHPTVIGRGVVIEHQHGIVLHGAAVIGEGTYIRQGVTIGNRYLDKPFDAPKIGRRVNIGAGACILGGVTIGDDASIGANAVVLCDVPVGCLAAGIPAKVVSVAEKQSTSPADENDLSLAYTRTLESQ</sequence>
<dbReference type="AlphaFoldDB" id="A0A5C5Z3F4"/>
<accession>A0A5C5Z3F4</accession>
<dbReference type="GO" id="GO:0005737">
    <property type="term" value="C:cytoplasm"/>
    <property type="evidence" value="ECO:0007669"/>
    <property type="project" value="InterPro"/>
</dbReference>
<dbReference type="GO" id="GO:0006535">
    <property type="term" value="P:cysteine biosynthetic process from serine"/>
    <property type="evidence" value="ECO:0007669"/>
    <property type="project" value="InterPro"/>
</dbReference>
<dbReference type="EC" id="2.3.1.30" evidence="5"/>
<protein>
    <recommendedName>
        <fullName evidence="5">Serine acetyltransferase</fullName>
        <ecNumber evidence="5">2.3.1.30</ecNumber>
    </recommendedName>
</protein>
<evidence type="ECO:0000256" key="1">
    <source>
        <dbReference type="ARBA" id="ARBA00007274"/>
    </source>
</evidence>
<dbReference type="CDD" id="cd03354">
    <property type="entry name" value="LbH_SAT"/>
    <property type="match status" value="1"/>
</dbReference>
<dbReference type="Gene3D" id="2.160.10.10">
    <property type="entry name" value="Hexapeptide repeat proteins"/>
    <property type="match status" value="1"/>
</dbReference>
<gene>
    <name evidence="6" type="primary">cysE_3</name>
    <name evidence="6" type="ORF">CA13_33840</name>
</gene>
<reference evidence="6 7" key="1">
    <citation type="submission" date="2019-02" db="EMBL/GenBank/DDBJ databases">
        <title>Deep-cultivation of Planctomycetes and their phenomic and genomic characterization uncovers novel biology.</title>
        <authorList>
            <person name="Wiegand S."/>
            <person name="Jogler M."/>
            <person name="Boedeker C."/>
            <person name="Pinto D."/>
            <person name="Vollmers J."/>
            <person name="Rivas-Marin E."/>
            <person name="Kohn T."/>
            <person name="Peeters S.H."/>
            <person name="Heuer A."/>
            <person name="Rast P."/>
            <person name="Oberbeckmann S."/>
            <person name="Bunk B."/>
            <person name="Jeske O."/>
            <person name="Meyerdierks A."/>
            <person name="Storesund J.E."/>
            <person name="Kallscheuer N."/>
            <person name="Luecker S."/>
            <person name="Lage O.M."/>
            <person name="Pohl T."/>
            <person name="Merkel B.J."/>
            <person name="Hornburger P."/>
            <person name="Mueller R.-W."/>
            <person name="Bruemmer F."/>
            <person name="Labrenz M."/>
            <person name="Spormann A.M."/>
            <person name="Op Den Camp H."/>
            <person name="Overmann J."/>
            <person name="Amann R."/>
            <person name="Jetten M.S.M."/>
            <person name="Mascher T."/>
            <person name="Medema M.H."/>
            <person name="Devos D.P."/>
            <person name="Kaster A.-K."/>
            <person name="Ovreas L."/>
            <person name="Rohde M."/>
            <person name="Galperin M.Y."/>
            <person name="Jogler C."/>
        </authorList>
    </citation>
    <scope>NUCLEOTIDE SEQUENCE [LARGE SCALE GENOMIC DNA]</scope>
    <source>
        <strain evidence="6 7">CA13</strain>
    </source>
</reference>
<comment type="similarity">
    <text evidence="1 5">Belongs to the transferase hexapeptide repeat family.</text>
</comment>
<keyword evidence="4 5" id="KW-0012">Acyltransferase</keyword>
<keyword evidence="3" id="KW-0677">Repeat</keyword>
<dbReference type="InterPro" id="IPR001451">
    <property type="entry name" value="Hexapep"/>
</dbReference>
<dbReference type="InterPro" id="IPR018357">
    <property type="entry name" value="Hexapep_transf_CS"/>
</dbReference>
<dbReference type="OrthoDB" id="9801456at2"/>
<dbReference type="PROSITE" id="PS00101">
    <property type="entry name" value="HEXAPEP_TRANSFERASES"/>
    <property type="match status" value="1"/>
</dbReference>
<dbReference type="EMBL" id="SJPJ01000001">
    <property type="protein sequence ID" value="TWT81929.1"/>
    <property type="molecule type" value="Genomic_DNA"/>
</dbReference>
<evidence type="ECO:0000256" key="2">
    <source>
        <dbReference type="ARBA" id="ARBA00022679"/>
    </source>
</evidence>
<dbReference type="SUPFAM" id="SSF51161">
    <property type="entry name" value="Trimeric LpxA-like enzymes"/>
    <property type="match status" value="1"/>
</dbReference>
<name>A0A5C5Z3F4_9BACT</name>
<organism evidence="6 7">
    <name type="scientific">Novipirellula herctigrandis</name>
    <dbReference type="NCBI Taxonomy" id="2527986"/>
    <lineage>
        <taxon>Bacteria</taxon>
        <taxon>Pseudomonadati</taxon>
        <taxon>Planctomycetota</taxon>
        <taxon>Planctomycetia</taxon>
        <taxon>Pirellulales</taxon>
        <taxon>Pirellulaceae</taxon>
        <taxon>Novipirellula</taxon>
    </lineage>
</organism>
<comment type="caution">
    <text evidence="6">The sequence shown here is derived from an EMBL/GenBank/DDBJ whole genome shotgun (WGS) entry which is preliminary data.</text>
</comment>
<dbReference type="RefSeq" id="WP_146398124.1">
    <property type="nucleotide sequence ID" value="NZ_SJPJ01000001.1"/>
</dbReference>
<evidence type="ECO:0000313" key="7">
    <source>
        <dbReference type="Proteomes" id="UP000315010"/>
    </source>
</evidence>
<evidence type="ECO:0000256" key="3">
    <source>
        <dbReference type="ARBA" id="ARBA00022737"/>
    </source>
</evidence>
<dbReference type="Proteomes" id="UP000315010">
    <property type="component" value="Unassembled WGS sequence"/>
</dbReference>
<dbReference type="PIRSF" id="PIRSF000441">
    <property type="entry name" value="CysE"/>
    <property type="match status" value="1"/>
</dbReference>
<dbReference type="InterPro" id="IPR005881">
    <property type="entry name" value="Ser_O-AcTrfase"/>
</dbReference>
<evidence type="ECO:0000256" key="5">
    <source>
        <dbReference type="PIRNR" id="PIRNR000441"/>
    </source>
</evidence>
<dbReference type="Pfam" id="PF00132">
    <property type="entry name" value="Hexapep"/>
    <property type="match status" value="1"/>
</dbReference>
<evidence type="ECO:0000313" key="6">
    <source>
        <dbReference type="EMBL" id="TWT81929.1"/>
    </source>
</evidence>